<evidence type="ECO:0000256" key="5">
    <source>
        <dbReference type="ARBA" id="ARBA00023002"/>
    </source>
</evidence>
<dbReference type="PATRIC" id="fig|1612624.7.peg.4673"/>
<dbReference type="AlphaFoldDB" id="A0A1C7P0P6"/>
<dbReference type="PANTHER" id="PTHR43716">
    <property type="entry name" value="D-2-HYDROXYGLUTARATE DEHYDROGENASE, MITOCHONDRIAL"/>
    <property type="match status" value="1"/>
</dbReference>
<dbReference type="Gene3D" id="3.30.70.2740">
    <property type="match status" value="1"/>
</dbReference>
<dbReference type="OrthoDB" id="9809290at2"/>
<evidence type="ECO:0000313" key="8">
    <source>
        <dbReference type="Proteomes" id="UP000093111"/>
    </source>
</evidence>
<evidence type="ECO:0000259" key="6">
    <source>
        <dbReference type="PROSITE" id="PS51387"/>
    </source>
</evidence>
<sequence>MTLIDDLIEALGTETVLTGNAIGERYRSDASTTGKSLPLAVLRPSNTEQVSLALAICDRHRQPVVPQGGLTGLAGGANARGGDIALSLERMSGVEEIDTAAGTMTVLAGTPLEVAQMIAETAGFLLPIDLGARGSCQIGGNLSTNAGGIRVIRHGVTRDNVLGLEAVLADGTVLSSLNRMTKNNTGYDLRQLFIGAEGTLGIITRAVLRLRPLPASRLTALCALESYGHVVSLLKSAQRTLSGLSAFEAMWESYVRFNAEALKLTFFDKTYPFTIIIEQDVDGSDEDRDRFEAFLAKAFEDGLVTDALIAQSEKEARAFWSVREGHLMDQLMPGLINLDISLPVGQLDAFAGDCQAALLARFPAAHVSFFGHVGDSNLHVGVWVENASAHDLHEVDTIAYDLVRKYKGSISAEHGIGTLKRDFLDHSRSQAEIGVMRRIKAALDPNGIMNPGKVIPPAV</sequence>
<keyword evidence="8" id="KW-1185">Reference proteome</keyword>
<evidence type="ECO:0000256" key="1">
    <source>
        <dbReference type="ARBA" id="ARBA00001974"/>
    </source>
</evidence>
<dbReference type="InterPro" id="IPR051264">
    <property type="entry name" value="FAD-oxidored/transferase_4"/>
</dbReference>
<dbReference type="InterPro" id="IPR004113">
    <property type="entry name" value="FAD-bd_oxidored_4_C"/>
</dbReference>
<dbReference type="InterPro" id="IPR016171">
    <property type="entry name" value="Vanillyl_alc_oxidase_C-sub2"/>
</dbReference>
<dbReference type="InterPro" id="IPR016167">
    <property type="entry name" value="FAD-bd_PCMH_sub1"/>
</dbReference>
<dbReference type="InterPro" id="IPR016169">
    <property type="entry name" value="FAD-bd_PCMH_sub2"/>
</dbReference>
<dbReference type="EMBL" id="LGLV01000008">
    <property type="protein sequence ID" value="OBZ94883.1"/>
    <property type="molecule type" value="Genomic_DNA"/>
</dbReference>
<dbReference type="SUPFAM" id="SSF56176">
    <property type="entry name" value="FAD-binding/transporter-associated domain-like"/>
    <property type="match status" value="1"/>
</dbReference>
<dbReference type="Pfam" id="PF01565">
    <property type="entry name" value="FAD_binding_4"/>
    <property type="match status" value="1"/>
</dbReference>
<proteinExistence type="inferred from homology"/>
<dbReference type="InterPro" id="IPR016164">
    <property type="entry name" value="FAD-linked_Oxase-like_C"/>
</dbReference>
<evidence type="ECO:0000256" key="2">
    <source>
        <dbReference type="ARBA" id="ARBA00008000"/>
    </source>
</evidence>
<dbReference type="GO" id="GO:0022904">
    <property type="term" value="P:respiratory electron transport chain"/>
    <property type="evidence" value="ECO:0007669"/>
    <property type="project" value="TreeGrafter"/>
</dbReference>
<keyword evidence="3" id="KW-0285">Flavoprotein</keyword>
<keyword evidence="4" id="KW-0274">FAD</keyword>
<name>A0A1C7P0P6_9HYPH</name>
<keyword evidence="5" id="KW-0560">Oxidoreductase</keyword>
<dbReference type="Gene3D" id="3.30.70.2190">
    <property type="match status" value="1"/>
</dbReference>
<comment type="caution">
    <text evidence="7">The sequence shown here is derived from an EMBL/GenBank/DDBJ whole genome shotgun (WGS) entry which is preliminary data.</text>
</comment>
<dbReference type="InterPro" id="IPR006094">
    <property type="entry name" value="Oxid_FAD_bind_N"/>
</dbReference>
<dbReference type="GO" id="GO:0016491">
    <property type="term" value="F:oxidoreductase activity"/>
    <property type="evidence" value="ECO:0007669"/>
    <property type="project" value="UniProtKB-KW"/>
</dbReference>
<reference evidence="7 8" key="1">
    <citation type="journal article" date="2016" name="Syst. Appl. Microbiol.">
        <title>Pararhizobium polonicum sp. nov. isolated from tumors on stone fruit rootstocks.</title>
        <authorList>
            <person name="Pulawska J."/>
            <person name="Kuzmanovic N."/>
            <person name="Willems A."/>
            <person name="Pothier J.F."/>
        </authorList>
    </citation>
    <scope>NUCLEOTIDE SEQUENCE [LARGE SCALE GENOMIC DNA]</scope>
    <source>
        <strain evidence="7 8">F5.1</strain>
    </source>
</reference>
<feature type="domain" description="FAD-binding PCMH-type" evidence="6">
    <location>
        <begin position="34"/>
        <end position="213"/>
    </location>
</feature>
<dbReference type="Gene3D" id="3.30.43.10">
    <property type="entry name" value="Uridine Diphospho-n-acetylenolpyruvylglucosamine Reductase, domain 2"/>
    <property type="match status" value="1"/>
</dbReference>
<dbReference type="Gene3D" id="1.10.45.10">
    <property type="entry name" value="Vanillyl-alcohol Oxidase, Chain A, domain 4"/>
    <property type="match status" value="1"/>
</dbReference>
<dbReference type="Gene3D" id="3.30.465.10">
    <property type="match status" value="1"/>
</dbReference>
<dbReference type="Pfam" id="PF02913">
    <property type="entry name" value="FAD-oxidase_C"/>
    <property type="match status" value="1"/>
</dbReference>
<evidence type="ECO:0000256" key="4">
    <source>
        <dbReference type="ARBA" id="ARBA00022827"/>
    </source>
</evidence>
<accession>A0A1C7P0P6</accession>
<protein>
    <submittedName>
        <fullName evidence="7">FAD-linked oxidase</fullName>
    </submittedName>
</protein>
<comment type="similarity">
    <text evidence="2">Belongs to the FAD-binding oxidoreductase/transferase type 4 family.</text>
</comment>
<dbReference type="RefSeq" id="WP_068954706.1">
    <property type="nucleotide sequence ID" value="NZ_LGLV01000008.1"/>
</dbReference>
<gene>
    <name evidence="7" type="ORF">ADU59_13815</name>
</gene>
<dbReference type="PROSITE" id="PS51387">
    <property type="entry name" value="FAD_PCMH"/>
    <property type="match status" value="1"/>
</dbReference>
<dbReference type="SUPFAM" id="SSF55103">
    <property type="entry name" value="FAD-linked oxidases, C-terminal domain"/>
    <property type="match status" value="1"/>
</dbReference>
<dbReference type="STRING" id="1612624.ADU59_13815"/>
<dbReference type="Proteomes" id="UP000093111">
    <property type="component" value="Unassembled WGS sequence"/>
</dbReference>
<evidence type="ECO:0000313" key="7">
    <source>
        <dbReference type="EMBL" id="OBZ94883.1"/>
    </source>
</evidence>
<organism evidence="7 8">
    <name type="scientific">Pararhizobium polonicum</name>
    <dbReference type="NCBI Taxonomy" id="1612624"/>
    <lineage>
        <taxon>Bacteria</taxon>
        <taxon>Pseudomonadati</taxon>
        <taxon>Pseudomonadota</taxon>
        <taxon>Alphaproteobacteria</taxon>
        <taxon>Hyphomicrobiales</taxon>
        <taxon>Rhizobiaceae</taxon>
        <taxon>Rhizobium/Agrobacterium group</taxon>
        <taxon>Pararhizobium</taxon>
    </lineage>
</organism>
<dbReference type="GO" id="GO:0071949">
    <property type="term" value="F:FAD binding"/>
    <property type="evidence" value="ECO:0007669"/>
    <property type="project" value="InterPro"/>
</dbReference>
<dbReference type="InterPro" id="IPR036318">
    <property type="entry name" value="FAD-bd_PCMH-like_sf"/>
</dbReference>
<evidence type="ECO:0000256" key="3">
    <source>
        <dbReference type="ARBA" id="ARBA00022630"/>
    </source>
</evidence>
<comment type="cofactor">
    <cofactor evidence="1">
        <name>FAD</name>
        <dbReference type="ChEBI" id="CHEBI:57692"/>
    </cofactor>
</comment>
<dbReference type="InterPro" id="IPR016166">
    <property type="entry name" value="FAD-bd_PCMH"/>
</dbReference>
<dbReference type="FunFam" id="1.10.45.10:FF:000001">
    <property type="entry name" value="D-lactate dehydrogenase mitochondrial"/>
    <property type="match status" value="1"/>
</dbReference>
<dbReference type="PANTHER" id="PTHR43716:SF1">
    <property type="entry name" value="D-2-HYDROXYGLUTARATE DEHYDROGENASE, MITOCHONDRIAL"/>
    <property type="match status" value="1"/>
</dbReference>